<reference evidence="2 3" key="1">
    <citation type="submission" date="2016-01" db="EMBL/GenBank/DDBJ databases">
        <title>Complete genome sequence of a soil Actinobacterium, Isoptericola dokdonensis DS-3.</title>
        <authorList>
            <person name="Kwon S.-K."/>
            <person name="Kim J.F."/>
        </authorList>
    </citation>
    <scope>NUCLEOTIDE SEQUENCE [LARGE SCALE GENOMIC DNA]</scope>
    <source>
        <strain evidence="2 3">DS-3</strain>
    </source>
</reference>
<proteinExistence type="predicted"/>
<accession>A0A161IKG5</accession>
<evidence type="ECO:0000256" key="1">
    <source>
        <dbReference type="SAM" id="MobiDB-lite"/>
    </source>
</evidence>
<dbReference type="PATRIC" id="fig|1300344.3.peg.3182"/>
<organism evidence="2 3">
    <name type="scientific">Isoptericola dokdonensis DS-3</name>
    <dbReference type="NCBI Taxonomy" id="1300344"/>
    <lineage>
        <taxon>Bacteria</taxon>
        <taxon>Bacillati</taxon>
        <taxon>Actinomycetota</taxon>
        <taxon>Actinomycetes</taxon>
        <taxon>Micrococcales</taxon>
        <taxon>Promicromonosporaceae</taxon>
        <taxon>Isoptericola</taxon>
    </lineage>
</organism>
<dbReference type="RefSeq" id="WP_068203993.1">
    <property type="nucleotide sequence ID" value="NZ_CP014209.1"/>
</dbReference>
<dbReference type="AlphaFoldDB" id="A0A161IKG5"/>
<name>A0A161IKG5_9MICO</name>
<dbReference type="KEGG" id="ido:I598_3161"/>
<dbReference type="Proteomes" id="UP000076794">
    <property type="component" value="Chromosome"/>
</dbReference>
<evidence type="ECO:0000313" key="3">
    <source>
        <dbReference type="Proteomes" id="UP000076794"/>
    </source>
</evidence>
<feature type="compositionally biased region" description="Basic and acidic residues" evidence="1">
    <location>
        <begin position="20"/>
        <end position="38"/>
    </location>
</feature>
<dbReference type="STRING" id="1300344.I598_3161"/>
<dbReference type="EMBL" id="CP014209">
    <property type="protein sequence ID" value="ANC32674.1"/>
    <property type="molecule type" value="Genomic_DNA"/>
</dbReference>
<protein>
    <submittedName>
        <fullName evidence="2">Uncharacterized protein</fullName>
    </submittedName>
</protein>
<keyword evidence="3" id="KW-1185">Reference proteome</keyword>
<gene>
    <name evidence="2" type="ORF">I598_3161</name>
</gene>
<evidence type="ECO:0000313" key="2">
    <source>
        <dbReference type="EMBL" id="ANC32674.1"/>
    </source>
</evidence>
<sequence>MSALSRSLHRALRAVVGKLVGDDPHPRYSDLDEADGLHHRQAAPSAGTQERDDDADGNANAA</sequence>
<feature type="region of interest" description="Disordered" evidence="1">
    <location>
        <begin position="17"/>
        <end position="62"/>
    </location>
</feature>
<dbReference type="OrthoDB" id="9980172at2"/>